<keyword evidence="17" id="KW-0807">Transducer</keyword>
<dbReference type="GO" id="GO:0008270">
    <property type="term" value="F:zinc ion binding"/>
    <property type="evidence" value="ECO:0007669"/>
    <property type="project" value="UniProtKB-KW"/>
</dbReference>
<dbReference type="GO" id="GO:0016020">
    <property type="term" value="C:membrane"/>
    <property type="evidence" value="ECO:0007669"/>
    <property type="project" value="UniProtKB-SubCell"/>
</dbReference>
<keyword evidence="17" id="KW-0675">Receptor</keyword>
<comment type="subcellular location">
    <subcellularLocation>
        <location evidence="2">Membrane</location>
    </subcellularLocation>
    <subcellularLocation>
        <location evidence="1">Nucleus</location>
    </subcellularLocation>
</comment>
<keyword evidence="8 16" id="KW-0863">Zinc-finger</keyword>
<evidence type="ECO:0000256" key="8">
    <source>
        <dbReference type="ARBA" id="ARBA00022771"/>
    </source>
</evidence>
<evidence type="ECO:0000256" key="14">
    <source>
        <dbReference type="ARBA" id="ARBA00023163"/>
    </source>
</evidence>
<feature type="domain" description="C2H2-type" evidence="20">
    <location>
        <begin position="1497"/>
        <end position="1526"/>
    </location>
</feature>
<dbReference type="PROSITE" id="PS00028">
    <property type="entry name" value="ZINC_FINGER_C2H2_1"/>
    <property type="match status" value="4"/>
</dbReference>
<keyword evidence="10 19" id="KW-1133">Transmembrane helix</keyword>
<dbReference type="SMART" id="SM00355">
    <property type="entry name" value="ZnF_C2H2"/>
    <property type="match status" value="7"/>
</dbReference>
<feature type="compositionally biased region" description="Basic and acidic residues" evidence="18">
    <location>
        <begin position="1393"/>
        <end position="1410"/>
    </location>
</feature>
<name>A0AAV2JYJ1_KNICA</name>
<keyword evidence="6" id="KW-0479">Metal-binding</keyword>
<evidence type="ECO:0000256" key="15">
    <source>
        <dbReference type="ARBA" id="ARBA00023242"/>
    </source>
</evidence>
<keyword evidence="12" id="KW-0238">DNA-binding</keyword>
<evidence type="ECO:0000256" key="5">
    <source>
        <dbReference type="ARBA" id="ARBA00022692"/>
    </source>
</evidence>
<keyword evidence="17" id="KW-0297">G-protein coupled receptor</keyword>
<evidence type="ECO:0000256" key="19">
    <source>
        <dbReference type="SAM" id="Phobius"/>
    </source>
</evidence>
<keyword evidence="13 19" id="KW-0472">Membrane</keyword>
<keyword evidence="15" id="KW-0539">Nucleus</keyword>
<dbReference type="PANTHER" id="PTHR15507:SF16">
    <property type="entry name" value="ZINC FINGER PROTEIN 654"/>
    <property type="match status" value="1"/>
</dbReference>
<keyword evidence="4" id="KW-0597">Phosphoprotein</keyword>
<dbReference type="GO" id="GO:0005634">
    <property type="term" value="C:nucleus"/>
    <property type="evidence" value="ECO:0007669"/>
    <property type="project" value="UniProtKB-SubCell"/>
</dbReference>
<evidence type="ECO:0000256" key="3">
    <source>
        <dbReference type="ARBA" id="ARBA00006991"/>
    </source>
</evidence>
<feature type="compositionally biased region" description="Basic and acidic residues" evidence="18">
    <location>
        <begin position="292"/>
        <end position="306"/>
    </location>
</feature>
<reference evidence="22 23" key="1">
    <citation type="submission" date="2024-04" db="EMBL/GenBank/DDBJ databases">
        <authorList>
            <person name="Waldvogel A.-M."/>
            <person name="Schoenle A."/>
        </authorList>
    </citation>
    <scope>NUCLEOTIDE SEQUENCE [LARGE SCALE GENOMIC DNA]</scope>
</reference>
<feature type="transmembrane region" description="Helical" evidence="19">
    <location>
        <begin position="188"/>
        <end position="214"/>
    </location>
</feature>
<organism evidence="22 23">
    <name type="scientific">Knipowitschia caucasica</name>
    <name type="common">Caucasian dwarf goby</name>
    <name type="synonym">Pomatoschistus caucasicus</name>
    <dbReference type="NCBI Taxonomy" id="637954"/>
    <lineage>
        <taxon>Eukaryota</taxon>
        <taxon>Metazoa</taxon>
        <taxon>Chordata</taxon>
        <taxon>Craniata</taxon>
        <taxon>Vertebrata</taxon>
        <taxon>Euteleostomi</taxon>
        <taxon>Actinopterygii</taxon>
        <taxon>Neopterygii</taxon>
        <taxon>Teleostei</taxon>
        <taxon>Neoteleostei</taxon>
        <taxon>Acanthomorphata</taxon>
        <taxon>Gobiaria</taxon>
        <taxon>Gobiiformes</taxon>
        <taxon>Gobioidei</taxon>
        <taxon>Gobiidae</taxon>
        <taxon>Gobiinae</taxon>
        <taxon>Knipowitschia</taxon>
    </lineage>
</organism>
<feature type="transmembrane region" description="Helical" evidence="19">
    <location>
        <begin position="147"/>
        <end position="168"/>
    </location>
</feature>
<dbReference type="SUPFAM" id="SSF81321">
    <property type="entry name" value="Family A G protein-coupled receptor-like"/>
    <property type="match status" value="1"/>
</dbReference>
<dbReference type="Pfam" id="PF25580">
    <property type="entry name" value="TPR_Rlf"/>
    <property type="match status" value="1"/>
</dbReference>
<evidence type="ECO:0000256" key="18">
    <source>
        <dbReference type="SAM" id="MobiDB-lite"/>
    </source>
</evidence>
<feature type="compositionally biased region" description="Basic and acidic residues" evidence="18">
    <location>
        <begin position="1240"/>
        <end position="1269"/>
    </location>
</feature>
<dbReference type="EMBL" id="OZ035837">
    <property type="protein sequence ID" value="CAL1582853.1"/>
    <property type="molecule type" value="Genomic_DNA"/>
</dbReference>
<dbReference type="InterPro" id="IPR017452">
    <property type="entry name" value="GPCR_Rhodpsn_7TM"/>
</dbReference>
<feature type="domain" description="G-protein coupled receptors family 1 profile" evidence="21">
    <location>
        <begin position="47"/>
        <end position="343"/>
    </location>
</feature>
<feature type="region of interest" description="Disordered" evidence="18">
    <location>
        <begin position="1376"/>
        <end position="1415"/>
    </location>
</feature>
<evidence type="ECO:0000256" key="6">
    <source>
        <dbReference type="ARBA" id="ARBA00022723"/>
    </source>
</evidence>
<comment type="similarity">
    <text evidence="17">Belongs to the G-protein coupled receptor 1 family.</text>
</comment>
<evidence type="ECO:0000259" key="20">
    <source>
        <dbReference type="PROSITE" id="PS50157"/>
    </source>
</evidence>
<feature type="region of interest" description="Disordered" evidence="18">
    <location>
        <begin position="245"/>
        <end position="318"/>
    </location>
</feature>
<evidence type="ECO:0000259" key="21">
    <source>
        <dbReference type="PROSITE" id="PS50262"/>
    </source>
</evidence>
<sequence>MDFSNWTEGVLTTSTSEYDSLEPPVAPSGKILLTITLSILAILTTFFNCLVITAIGVTRKLHHPANYLICSLAVTDLFVAVLVMPFGILYIQKERWIMGQAVCTIWLSVDITCCTCSILHLAAIAIDRYRAITDAVEYSRKRTGARAGAMVAVVWLLSILISLPPMIWRYYNGDAEHEDECIIMHHHITFTLYTTLGAFYIPLLLILILYYKIYRAAQTLYMRREASRASRHSCMTNGSMIPSTYPAGEGAEGKSAQSSEPISPTEKSTSEPSTEDPPKVRASVRASHFKSRRLESRSESRNESRRSQLSQGPRISGARERKAASTLGLIIGAFVICWLPFFVKEVVGCYCRKLKKESRFSNLATLVYAPDSESSMADTESDVETDGLDSALDTLSTGHCADGSLLNSKTYCSAFCELVEEYTGQWHVPLPQLKVLRTALCSFTKATTAFPDDCQHVHYVLSSLALSFFELLLFFGKEEYGEQPLKDIFDSFLECHSKLLRHRNLYLHHVKLTLKSGGPWENLVLQGILKEANVVQKDVEDYLSSELPILLELRVRYLQACERIPEAMALCKCCLENREIGKHLFFHQAYLTCLYKSSLHEHLLKKMADIDGRDAVEIICNTESVEKDDLLLSLCKHFLTQQLRNGDMYYIWDLVFIWSRLYLRAHPSRDQFLSECLSLSDSATNVRAIFPFIKLVHTELGGEGIQVCVELCVRALQLCDLHSDATTRSLVCKTIAFLLPRDLEVCRACALLVFCQERSLESYRTVCSLYKHPDDELHPQNSPVRTCVRFRILQKLKEHLCFDPEFWNLLTLRTRCLELISDKTLQAAVLNEIEEERNCEAQAAYNSVDESRVEQLVSPRAEHNVNNSQVENTDAENVLPLTERENVPKRRRGRRRKVEIERERLAKAIAESNKDDDPEVVFDIQPDKSDSYSLRHIHKNRENAAPVKFPLNRNREYLTRCVKNQLLTRRGHKRWLQGMQTLDREEFLKVKRILYKGKQRGRKPFYRVEFSFPDNEIQVVKESLPGSRIVTTSEEEGVQSIKDDSKPALASAEKTSSLAEASLPMEEERVPAMEGDPALDGPVVDFPDSATEVFHSYCLNSRTAEGEEGRDSTKPKVVAKSKEPTKSDHDPKPEKSTHSERSNGDEAYQPVEATESDSELEVNRKKTWQERLLRQQKYSHISHSCKTCNKTYRGLNVLRHGLSHIKKKRKHCILCGQRLRDISVASKHIMAHMDEMCKKKTEDEASHGVDTSENKEEHHNGKVSEEGNERNTVLESKTVQVTPTANGTDTPSVPLDDNSKPNVADETEAPKTKKPCRFKFTELKIEERIARHVRNLFKKRFVFTKCNKDIIPHNYEFSEDQVVIEGDLVIVKNVPMRPESAKEEDAAETEQESPVKEENSAEEAKGKSEAAAEEDESPFVIQDLVYYLCPGEGCDKVFHKLGHTMTKHAMKYHLGDEKVQECVFKWSRQKCNLCIRHFTLLSHFKEHMKLHVAHPQYFCYHQNCGQRFATFQEIRNHETQHSPFKPQCTYTACENVFTSMFALNDHEWRHYIPTPLKSDLETGPHKLKRQSDEAPWKQRVKVEELWLQSTNTPREDTNSRTSNKPESNDAKKRDSEVNTEEAKTNGYYEKIDLLSHSSKPTTGKKKAPPEIDPLNVKNRAVNATIEHVVEPNGPEVPLLEEHKKFKPDDPVFKSIFKAPLIRPPPSMYMNEAELSMRKRKIERTYPGPKYPPWNPRNKELKVEPEPPKSPEPEPEIKIRYRCDKCLTFYCTPEELDKHRSLNNCSALFGFDSDDES</sequence>
<feature type="region of interest" description="Disordered" evidence="18">
    <location>
        <begin position="1633"/>
        <end position="1652"/>
    </location>
</feature>
<dbReference type="PROSITE" id="PS50157">
    <property type="entry name" value="ZINC_FINGER_C2H2_2"/>
    <property type="match status" value="2"/>
</dbReference>
<keyword evidence="23" id="KW-1185">Reference proteome</keyword>
<keyword evidence="5 17" id="KW-0812">Transmembrane</keyword>
<evidence type="ECO:0000256" key="2">
    <source>
        <dbReference type="ARBA" id="ARBA00004370"/>
    </source>
</evidence>
<feature type="compositionally biased region" description="Basic and acidic residues" evidence="18">
    <location>
        <begin position="1736"/>
        <end position="1754"/>
    </location>
</feature>
<evidence type="ECO:0000256" key="16">
    <source>
        <dbReference type="PROSITE-ProRule" id="PRU00042"/>
    </source>
</evidence>
<proteinExistence type="inferred from homology"/>
<dbReference type="Gene3D" id="1.20.1070.10">
    <property type="entry name" value="Rhodopsin 7-helix transmembrane proteins"/>
    <property type="match status" value="1"/>
</dbReference>
<keyword evidence="14" id="KW-0804">Transcription</keyword>
<comment type="similarity">
    <text evidence="3">Belongs to the krueppel C2H2-type zinc-finger protein family.</text>
</comment>
<evidence type="ECO:0000256" key="10">
    <source>
        <dbReference type="ARBA" id="ARBA00022989"/>
    </source>
</evidence>
<dbReference type="Pfam" id="PF00001">
    <property type="entry name" value="7tm_1"/>
    <property type="match status" value="1"/>
</dbReference>
<evidence type="ECO:0000256" key="13">
    <source>
        <dbReference type="ARBA" id="ARBA00023136"/>
    </source>
</evidence>
<feature type="compositionally biased region" description="Low complexity" evidence="18">
    <location>
        <begin position="258"/>
        <end position="272"/>
    </location>
</feature>
<dbReference type="InterPro" id="IPR057986">
    <property type="entry name" value="TPR_Rlf/292/654"/>
</dbReference>
<keyword evidence="9" id="KW-0862">Zinc</keyword>
<feature type="region of interest" description="Disordered" evidence="18">
    <location>
        <begin position="1585"/>
        <end position="1628"/>
    </location>
</feature>
<evidence type="ECO:0000256" key="12">
    <source>
        <dbReference type="ARBA" id="ARBA00023125"/>
    </source>
</evidence>
<feature type="region of interest" description="Disordered" evidence="18">
    <location>
        <begin position="1102"/>
        <end position="1163"/>
    </location>
</feature>
<feature type="domain" description="C2H2-type" evidence="20">
    <location>
        <begin position="1469"/>
        <end position="1496"/>
    </location>
</feature>
<dbReference type="PROSITE" id="PS50262">
    <property type="entry name" value="G_PROTEIN_RECEP_F1_2"/>
    <property type="match status" value="1"/>
</dbReference>
<dbReference type="SMART" id="SM01381">
    <property type="entry name" value="7TM_GPCR_Srsx"/>
    <property type="match status" value="1"/>
</dbReference>
<dbReference type="InterPro" id="IPR052251">
    <property type="entry name" value="GH-ZnFinger_Regulators"/>
</dbReference>
<evidence type="ECO:0000256" key="1">
    <source>
        <dbReference type="ARBA" id="ARBA00004123"/>
    </source>
</evidence>
<feature type="compositionally biased region" description="Basic and acidic residues" evidence="18">
    <location>
        <begin position="1104"/>
        <end position="1144"/>
    </location>
</feature>
<evidence type="ECO:0000313" key="22">
    <source>
        <dbReference type="EMBL" id="CAL1582853.1"/>
    </source>
</evidence>
<accession>A0AAV2JYJ1</accession>
<evidence type="ECO:0000256" key="17">
    <source>
        <dbReference type="RuleBase" id="RU000688"/>
    </source>
</evidence>
<dbReference type="PANTHER" id="PTHR15507">
    <property type="entry name" value="ZINC FINGER PROTEIN RLF"/>
    <property type="match status" value="1"/>
</dbReference>
<feature type="transmembrane region" description="Helical" evidence="19">
    <location>
        <begin position="67"/>
        <end position="91"/>
    </location>
</feature>
<feature type="region of interest" description="Disordered" evidence="18">
    <location>
        <begin position="1240"/>
        <end position="1311"/>
    </location>
</feature>
<keyword evidence="7" id="KW-0677">Repeat</keyword>
<dbReference type="GO" id="GO:0004930">
    <property type="term" value="F:G protein-coupled receptor activity"/>
    <property type="evidence" value="ECO:0007669"/>
    <property type="project" value="UniProtKB-KW"/>
</dbReference>
<feature type="compositionally biased region" description="Polar residues" evidence="18">
    <location>
        <begin position="1270"/>
        <end position="1291"/>
    </location>
</feature>
<feature type="compositionally biased region" description="Basic and acidic residues" evidence="18">
    <location>
        <begin position="1606"/>
        <end position="1628"/>
    </location>
</feature>
<evidence type="ECO:0000256" key="4">
    <source>
        <dbReference type="ARBA" id="ARBA00022553"/>
    </source>
</evidence>
<evidence type="ECO:0000313" key="23">
    <source>
        <dbReference type="Proteomes" id="UP001497482"/>
    </source>
</evidence>
<dbReference type="Proteomes" id="UP001497482">
    <property type="component" value="Chromosome 15"/>
</dbReference>
<feature type="transmembrane region" description="Helical" evidence="19">
    <location>
        <begin position="97"/>
        <end position="126"/>
    </location>
</feature>
<evidence type="ECO:0000256" key="11">
    <source>
        <dbReference type="ARBA" id="ARBA00023015"/>
    </source>
</evidence>
<dbReference type="PROSITE" id="PS00237">
    <property type="entry name" value="G_PROTEIN_RECEP_F1_1"/>
    <property type="match status" value="1"/>
</dbReference>
<dbReference type="GO" id="GO:0003677">
    <property type="term" value="F:DNA binding"/>
    <property type="evidence" value="ECO:0007669"/>
    <property type="project" value="UniProtKB-KW"/>
</dbReference>
<feature type="transmembrane region" description="Helical" evidence="19">
    <location>
        <begin position="323"/>
        <end position="343"/>
    </location>
</feature>
<protein>
    <submittedName>
        <fullName evidence="22">Uncharacterized protein</fullName>
    </submittedName>
</protein>
<feature type="region of interest" description="Disordered" evidence="18">
    <location>
        <begin position="1723"/>
        <end position="1754"/>
    </location>
</feature>
<dbReference type="PRINTS" id="PR00237">
    <property type="entry name" value="GPCRRHODOPSN"/>
</dbReference>
<feature type="region of interest" description="Disordered" evidence="18">
    <location>
        <begin position="1032"/>
        <end position="1086"/>
    </location>
</feature>
<dbReference type="InterPro" id="IPR000276">
    <property type="entry name" value="GPCR_Rhodpsn"/>
</dbReference>
<feature type="transmembrane region" description="Helical" evidence="19">
    <location>
        <begin position="31"/>
        <end position="55"/>
    </location>
</feature>
<keyword evidence="11" id="KW-0805">Transcription regulation</keyword>
<evidence type="ECO:0000256" key="9">
    <source>
        <dbReference type="ARBA" id="ARBA00022833"/>
    </source>
</evidence>
<dbReference type="InterPro" id="IPR013087">
    <property type="entry name" value="Znf_C2H2_type"/>
</dbReference>
<evidence type="ECO:0000256" key="7">
    <source>
        <dbReference type="ARBA" id="ARBA00022737"/>
    </source>
</evidence>
<dbReference type="GO" id="GO:0000981">
    <property type="term" value="F:DNA-binding transcription factor activity, RNA polymerase II-specific"/>
    <property type="evidence" value="ECO:0007669"/>
    <property type="project" value="TreeGrafter"/>
</dbReference>
<gene>
    <name evidence="22" type="ORF">KC01_LOCUS13393</name>
</gene>
<dbReference type="Gene3D" id="3.30.160.60">
    <property type="entry name" value="Classic Zinc Finger"/>
    <property type="match status" value="1"/>
</dbReference>